<dbReference type="InterPro" id="IPR001387">
    <property type="entry name" value="Cro/C1-type_HTH"/>
</dbReference>
<dbReference type="GO" id="GO:0003677">
    <property type="term" value="F:DNA binding"/>
    <property type="evidence" value="ECO:0007669"/>
    <property type="project" value="UniProtKB-KW"/>
</dbReference>
<dbReference type="Pfam" id="PF01381">
    <property type="entry name" value="HTH_3"/>
    <property type="match status" value="1"/>
</dbReference>
<dbReference type="InterPro" id="IPR010982">
    <property type="entry name" value="Lambda_DNA-bd_dom_sf"/>
</dbReference>
<dbReference type="SMART" id="SM00530">
    <property type="entry name" value="HTH_XRE"/>
    <property type="match status" value="1"/>
</dbReference>
<keyword evidence="1" id="KW-0238">DNA-binding</keyword>
<dbReference type="AlphaFoldDB" id="A0A1I2KMP9"/>
<dbReference type="STRING" id="1529.SAMN04487885_106124"/>
<dbReference type="Gene3D" id="1.10.260.40">
    <property type="entry name" value="lambda repressor-like DNA-binding domains"/>
    <property type="match status" value="1"/>
</dbReference>
<evidence type="ECO:0000259" key="2">
    <source>
        <dbReference type="PROSITE" id="PS50943"/>
    </source>
</evidence>
<dbReference type="PROSITE" id="PS50943">
    <property type="entry name" value="HTH_CROC1"/>
    <property type="match status" value="1"/>
</dbReference>
<dbReference type="EMBL" id="FOOE01000006">
    <property type="protein sequence ID" value="SFF68235.1"/>
    <property type="molecule type" value="Genomic_DNA"/>
</dbReference>
<dbReference type="CDD" id="cd00093">
    <property type="entry name" value="HTH_XRE"/>
    <property type="match status" value="1"/>
</dbReference>
<feature type="domain" description="HTH cro/C1-type" evidence="2">
    <location>
        <begin position="5"/>
        <end position="60"/>
    </location>
</feature>
<dbReference type="PANTHER" id="PTHR46558:SF4">
    <property type="entry name" value="DNA-BIDING PHAGE PROTEIN"/>
    <property type="match status" value="1"/>
</dbReference>
<name>A0A1I2KMP9_9CLOT</name>
<dbReference type="SUPFAM" id="SSF47413">
    <property type="entry name" value="lambda repressor-like DNA-binding domains"/>
    <property type="match status" value="1"/>
</dbReference>
<dbReference type="OrthoDB" id="1755433at2"/>
<dbReference type="PANTHER" id="PTHR46558">
    <property type="entry name" value="TRACRIPTIONAL REGULATORY PROTEIN-RELATED-RELATED"/>
    <property type="match status" value="1"/>
</dbReference>
<evidence type="ECO:0000313" key="3">
    <source>
        <dbReference type="EMBL" id="SFF68235.1"/>
    </source>
</evidence>
<organism evidence="3 4">
    <name type="scientific">Clostridium cadaveris</name>
    <dbReference type="NCBI Taxonomy" id="1529"/>
    <lineage>
        <taxon>Bacteria</taxon>
        <taxon>Bacillati</taxon>
        <taxon>Bacillota</taxon>
        <taxon>Clostridia</taxon>
        <taxon>Eubacteriales</taxon>
        <taxon>Clostridiaceae</taxon>
        <taxon>Clostridium</taxon>
    </lineage>
</organism>
<gene>
    <name evidence="3" type="ORF">SAMN04487885_106124</name>
</gene>
<reference evidence="3 4" key="1">
    <citation type="submission" date="2016-10" db="EMBL/GenBank/DDBJ databases">
        <authorList>
            <person name="de Groot N.N."/>
        </authorList>
    </citation>
    <scope>NUCLEOTIDE SEQUENCE [LARGE SCALE GENOMIC DNA]</scope>
    <source>
        <strain evidence="3 4">NLAE-zl-G419</strain>
    </source>
</reference>
<sequence length="66" mass="7689">MGLKLKIKRIEKGFKQYEFAEKLGVSRYYLSALERGKINNPSIELMKLISELLDTTVSELFFSDEE</sequence>
<proteinExistence type="predicted"/>
<protein>
    <submittedName>
        <fullName evidence="3">Putative transcriptional regulator</fullName>
    </submittedName>
</protein>
<dbReference type="RefSeq" id="WP_074845011.1">
    <property type="nucleotide sequence ID" value="NZ_FOOE01000006.1"/>
</dbReference>
<keyword evidence="4" id="KW-1185">Reference proteome</keyword>
<accession>A0A1I2KMP9</accession>
<evidence type="ECO:0000256" key="1">
    <source>
        <dbReference type="ARBA" id="ARBA00023125"/>
    </source>
</evidence>
<evidence type="ECO:0000313" key="4">
    <source>
        <dbReference type="Proteomes" id="UP000182135"/>
    </source>
</evidence>
<dbReference type="Proteomes" id="UP000182135">
    <property type="component" value="Unassembled WGS sequence"/>
</dbReference>